<feature type="chain" id="PRO_5023922262" evidence="1">
    <location>
        <begin position="28"/>
        <end position="266"/>
    </location>
</feature>
<dbReference type="AlphaFoldDB" id="A0A5J4YK63"/>
<evidence type="ECO:0000313" key="3">
    <source>
        <dbReference type="Proteomes" id="UP000324585"/>
    </source>
</evidence>
<gene>
    <name evidence="2" type="ORF">FVE85_8301</name>
</gene>
<keyword evidence="1" id="KW-0732">Signal</keyword>
<evidence type="ECO:0000256" key="1">
    <source>
        <dbReference type="SAM" id="SignalP"/>
    </source>
</evidence>
<reference evidence="3" key="1">
    <citation type="journal article" date="2019" name="Nat. Commun.">
        <title>Expansion of phycobilisome linker gene families in mesophilic red algae.</title>
        <authorList>
            <person name="Lee J."/>
            <person name="Kim D."/>
            <person name="Bhattacharya D."/>
            <person name="Yoon H.S."/>
        </authorList>
    </citation>
    <scope>NUCLEOTIDE SEQUENCE [LARGE SCALE GENOMIC DNA]</scope>
    <source>
        <strain evidence="3">CCMP 1328</strain>
    </source>
</reference>
<name>A0A5J4YK63_PORPP</name>
<comment type="caution">
    <text evidence="2">The sequence shown here is derived from an EMBL/GenBank/DDBJ whole genome shotgun (WGS) entry which is preliminary data.</text>
</comment>
<dbReference type="EMBL" id="VRMN01000011">
    <property type="protein sequence ID" value="KAA8491819.1"/>
    <property type="molecule type" value="Genomic_DNA"/>
</dbReference>
<sequence length="266" mass="27810">MVRSTMRSAALVLVVVLLGTAALCVRAQVGPGQRSACSQREIQCYAGTEDDCSEYSCVAYVPLETDSFEVPPVNPTGSCSVDSGDLATCKSPDCTDRLCPIVAIANDWVVNLFSQSVVSDTSCANVCAQAGKVCNQEASAVLSSPAMMISVLAQNFSPLSCEDVGGSFAPAEAAGLFEGGCAFIENAAAYTCESVIPNTTPSEFISVCCCGPNCPLEVNPGQRMAEVAGSQEVSVAENRPRFPRMGMREFLSKLSGRGARTSFPGH</sequence>
<accession>A0A5J4YK63</accession>
<keyword evidence="3" id="KW-1185">Reference proteome</keyword>
<proteinExistence type="predicted"/>
<dbReference type="Proteomes" id="UP000324585">
    <property type="component" value="Unassembled WGS sequence"/>
</dbReference>
<evidence type="ECO:0000313" key="2">
    <source>
        <dbReference type="EMBL" id="KAA8491819.1"/>
    </source>
</evidence>
<organism evidence="2 3">
    <name type="scientific">Porphyridium purpureum</name>
    <name type="common">Red alga</name>
    <name type="synonym">Porphyridium cruentum</name>
    <dbReference type="NCBI Taxonomy" id="35688"/>
    <lineage>
        <taxon>Eukaryota</taxon>
        <taxon>Rhodophyta</taxon>
        <taxon>Bangiophyceae</taxon>
        <taxon>Porphyridiales</taxon>
        <taxon>Porphyridiaceae</taxon>
        <taxon>Porphyridium</taxon>
    </lineage>
</organism>
<protein>
    <submittedName>
        <fullName evidence="2">Uncharacterized protein</fullName>
    </submittedName>
</protein>
<feature type="signal peptide" evidence="1">
    <location>
        <begin position="1"/>
        <end position="27"/>
    </location>
</feature>